<protein>
    <submittedName>
        <fullName evidence="1">Uncharacterized protein</fullName>
    </submittedName>
</protein>
<dbReference type="CDD" id="cd00010">
    <property type="entry name" value="AAI_LTSS"/>
    <property type="match status" value="1"/>
</dbReference>
<name>A0A6J5Y3L7_PRUAR</name>
<reference evidence="2" key="1">
    <citation type="journal article" date="2020" name="Genome Biol.">
        <title>Gamete binning: chromosome-level and haplotype-resolved genome assembly enabled by high-throughput single-cell sequencing of gamete genomes.</title>
        <authorList>
            <person name="Campoy J.A."/>
            <person name="Sun H."/>
            <person name="Goel M."/>
            <person name="Jiao W.-B."/>
            <person name="Folz-Donahue K."/>
            <person name="Wang N."/>
            <person name="Rubio M."/>
            <person name="Liu C."/>
            <person name="Kukat C."/>
            <person name="Ruiz D."/>
            <person name="Huettel B."/>
            <person name="Schneeberger K."/>
        </authorList>
    </citation>
    <scope>NUCLEOTIDE SEQUENCE [LARGE SCALE GENOMIC DNA]</scope>
    <source>
        <strain evidence="2">cv. Rojo Pasion</strain>
    </source>
</reference>
<accession>A0A6J5Y3L7</accession>
<organism evidence="1 2">
    <name type="scientific">Prunus armeniaca</name>
    <name type="common">Apricot</name>
    <name type="synonym">Armeniaca vulgaris</name>
    <dbReference type="NCBI Taxonomy" id="36596"/>
    <lineage>
        <taxon>Eukaryota</taxon>
        <taxon>Viridiplantae</taxon>
        <taxon>Streptophyta</taxon>
        <taxon>Embryophyta</taxon>
        <taxon>Tracheophyta</taxon>
        <taxon>Spermatophyta</taxon>
        <taxon>Magnoliopsida</taxon>
        <taxon>eudicotyledons</taxon>
        <taxon>Gunneridae</taxon>
        <taxon>Pentapetalae</taxon>
        <taxon>rosids</taxon>
        <taxon>fabids</taxon>
        <taxon>Rosales</taxon>
        <taxon>Rosaceae</taxon>
        <taxon>Amygdaloideae</taxon>
        <taxon>Amygdaleae</taxon>
        <taxon>Prunus</taxon>
    </lineage>
</organism>
<evidence type="ECO:0000313" key="1">
    <source>
        <dbReference type="EMBL" id="CAB4318074.1"/>
    </source>
</evidence>
<dbReference type="OrthoDB" id="1882492at2759"/>
<dbReference type="AlphaFoldDB" id="A0A6J5Y3L7"/>
<proteinExistence type="predicted"/>
<dbReference type="Proteomes" id="UP000507245">
    <property type="component" value="Unassembled WGS sequence"/>
</dbReference>
<keyword evidence="2" id="KW-1185">Reference proteome</keyword>
<gene>
    <name evidence="1" type="ORF">ORAREDHAP_LOCUS45055</name>
</gene>
<dbReference type="EMBL" id="CAEKKB010000007">
    <property type="protein sequence ID" value="CAB4318074.1"/>
    <property type="molecule type" value="Genomic_DNA"/>
</dbReference>
<evidence type="ECO:0000313" key="2">
    <source>
        <dbReference type="Proteomes" id="UP000507245"/>
    </source>
</evidence>
<sequence>MGHTSKSKGGNVCMSYTTEKAETLMKECYELVKGIRDIEAKCLCYIMQHANIGIDEIKKGKRDEERDGERWIEQKKF</sequence>